<gene>
    <name evidence="1" type="ORF">METZ01_LOCUS248077</name>
</gene>
<dbReference type="EMBL" id="UINC01065493">
    <property type="protein sequence ID" value="SVB95223.1"/>
    <property type="molecule type" value="Genomic_DNA"/>
</dbReference>
<reference evidence="1" key="1">
    <citation type="submission" date="2018-05" db="EMBL/GenBank/DDBJ databases">
        <authorList>
            <person name="Lanie J.A."/>
            <person name="Ng W.-L."/>
            <person name="Kazmierczak K.M."/>
            <person name="Andrzejewski T.M."/>
            <person name="Davidsen T.M."/>
            <person name="Wayne K.J."/>
            <person name="Tettelin H."/>
            <person name="Glass J.I."/>
            <person name="Rusch D."/>
            <person name="Podicherti R."/>
            <person name="Tsui H.-C.T."/>
            <person name="Winkler M.E."/>
        </authorList>
    </citation>
    <scope>NUCLEOTIDE SEQUENCE</scope>
</reference>
<evidence type="ECO:0008006" key="2">
    <source>
        <dbReference type="Google" id="ProtNLM"/>
    </source>
</evidence>
<organism evidence="1">
    <name type="scientific">marine metagenome</name>
    <dbReference type="NCBI Taxonomy" id="408172"/>
    <lineage>
        <taxon>unclassified sequences</taxon>
        <taxon>metagenomes</taxon>
        <taxon>ecological metagenomes</taxon>
    </lineage>
</organism>
<dbReference type="Gene3D" id="3.40.190.10">
    <property type="entry name" value="Periplasmic binding protein-like II"/>
    <property type="match status" value="2"/>
</dbReference>
<dbReference type="SUPFAM" id="SSF53850">
    <property type="entry name" value="Periplasmic binding protein-like II"/>
    <property type="match status" value="1"/>
</dbReference>
<proteinExistence type="predicted"/>
<name>A0A382I8L8_9ZZZZ</name>
<dbReference type="AlphaFoldDB" id="A0A382I8L8"/>
<sequence length="308" mass="34982">MVQSKKLPTGGEAMGIFRIQPHGRIQEWVAEEKGYFKDEGLEYEFIRGQQRSAQPSVTSNDQAPVEVKRGAFEGLEAGRDCEISSACHWAINMAAHGEHGRMWGHAYSVTPAGLWVAPESDITKPEDLAGVEVAVGYHSGSHFSAIQALEPFLSKDEIKLQFVGGPIDRCQLALDRRVKVANVFGTPSYVLEQQGFRKIVDTSFMIGFLINGDASDEQLWAYFNALQRAQREIDVAKEQYQHYFLTELPEKFHQYYDYRKSGIGERLVFEPYTKDTFDRTHKWMLDWEIFGEDQIGHSSYEEVVAGSR</sequence>
<evidence type="ECO:0000313" key="1">
    <source>
        <dbReference type="EMBL" id="SVB95223.1"/>
    </source>
</evidence>
<protein>
    <recommendedName>
        <fullName evidence="2">SsuA/THI5-like domain-containing protein</fullName>
    </recommendedName>
</protein>
<accession>A0A382I8L8</accession>